<name>A0A9P0CDD6_9CUCU</name>
<dbReference type="InterPro" id="IPR052110">
    <property type="entry name" value="MCFD2-like"/>
</dbReference>
<evidence type="ECO:0008006" key="7">
    <source>
        <dbReference type="Google" id="ProtNLM"/>
    </source>
</evidence>
<reference evidence="5" key="1">
    <citation type="submission" date="2022-01" db="EMBL/GenBank/DDBJ databases">
        <authorList>
            <person name="King R."/>
        </authorList>
    </citation>
    <scope>NUCLEOTIDE SEQUENCE</scope>
</reference>
<feature type="chain" id="PRO_5040316051" description="Multiple coagulation factor deficiency protein 2" evidence="4">
    <location>
        <begin position="20"/>
        <end position="175"/>
    </location>
</feature>
<dbReference type="PANTHER" id="PTHR23104">
    <property type="entry name" value="MULTIPLE COAGULATION FACTOR DEFICIENCY PROTEIN 2 NEURAL STEM CELL DERIVED NEURONAL SURVIVAL PROTEIN"/>
    <property type="match status" value="1"/>
</dbReference>
<proteinExistence type="predicted"/>
<dbReference type="OrthoDB" id="289247at2759"/>
<dbReference type="EMBL" id="OV651813">
    <property type="protein sequence ID" value="CAH1099181.1"/>
    <property type="molecule type" value="Genomic_DNA"/>
</dbReference>
<dbReference type="Proteomes" id="UP001153636">
    <property type="component" value="Chromosome 1"/>
</dbReference>
<evidence type="ECO:0000313" key="5">
    <source>
        <dbReference type="EMBL" id="CAH1099181.1"/>
    </source>
</evidence>
<dbReference type="InterPro" id="IPR018247">
    <property type="entry name" value="EF_Hand_1_Ca_BS"/>
</dbReference>
<dbReference type="InterPro" id="IPR011992">
    <property type="entry name" value="EF-hand-dom_pair"/>
</dbReference>
<gene>
    <name evidence="5" type="ORF">PSYICH_LOCUS543</name>
</gene>
<evidence type="ECO:0000256" key="1">
    <source>
        <dbReference type="ARBA" id="ARBA00022729"/>
    </source>
</evidence>
<dbReference type="Gene3D" id="1.10.238.10">
    <property type="entry name" value="EF-hand"/>
    <property type="match status" value="1"/>
</dbReference>
<keyword evidence="2" id="KW-0677">Repeat</keyword>
<organism evidence="5 6">
    <name type="scientific">Psylliodes chrysocephalus</name>
    <dbReference type="NCBI Taxonomy" id="3402493"/>
    <lineage>
        <taxon>Eukaryota</taxon>
        <taxon>Metazoa</taxon>
        <taxon>Ecdysozoa</taxon>
        <taxon>Arthropoda</taxon>
        <taxon>Hexapoda</taxon>
        <taxon>Insecta</taxon>
        <taxon>Pterygota</taxon>
        <taxon>Neoptera</taxon>
        <taxon>Endopterygota</taxon>
        <taxon>Coleoptera</taxon>
        <taxon>Polyphaga</taxon>
        <taxon>Cucujiformia</taxon>
        <taxon>Chrysomeloidea</taxon>
        <taxon>Chrysomelidae</taxon>
        <taxon>Galerucinae</taxon>
        <taxon>Alticini</taxon>
        <taxon>Psylliodes</taxon>
    </lineage>
</organism>
<dbReference type="PROSITE" id="PS00018">
    <property type="entry name" value="EF_HAND_1"/>
    <property type="match status" value="1"/>
</dbReference>
<evidence type="ECO:0000256" key="3">
    <source>
        <dbReference type="ARBA" id="ARBA00022837"/>
    </source>
</evidence>
<dbReference type="AlphaFoldDB" id="A0A9P0CDD6"/>
<feature type="signal peptide" evidence="4">
    <location>
        <begin position="1"/>
        <end position="19"/>
    </location>
</feature>
<keyword evidence="1 4" id="KW-0732">Signal</keyword>
<dbReference type="PANTHER" id="PTHR23104:SF1">
    <property type="entry name" value="EF-HAND DOMAIN-CONTAINING PROTEIN"/>
    <property type="match status" value="1"/>
</dbReference>
<keyword evidence="3" id="KW-0106">Calcium</keyword>
<evidence type="ECO:0000313" key="6">
    <source>
        <dbReference type="Proteomes" id="UP001153636"/>
    </source>
</evidence>
<sequence length="175" mass="20680">MYWKFLSLILLAVIVESRGPHHPRGDKIVKRHVHYSPTKDNNEKLTEDMQLLHDKEHIQEHLEDIIPEPDLSKMTEEELEFYYFQVHDTDKNSKLDGLELLQAILHTDSYYEDLDEENGSGMAKTEVADFSYFVELVDQVLNEDDTDHDGYLSYAEYAAKRRLHNKKNSIKHYNR</sequence>
<evidence type="ECO:0000256" key="4">
    <source>
        <dbReference type="SAM" id="SignalP"/>
    </source>
</evidence>
<accession>A0A9P0CDD6</accession>
<evidence type="ECO:0000256" key="2">
    <source>
        <dbReference type="ARBA" id="ARBA00022737"/>
    </source>
</evidence>
<keyword evidence="6" id="KW-1185">Reference proteome</keyword>
<protein>
    <recommendedName>
        <fullName evidence="7">Multiple coagulation factor deficiency protein 2</fullName>
    </recommendedName>
</protein>
<dbReference type="SUPFAM" id="SSF47473">
    <property type="entry name" value="EF-hand"/>
    <property type="match status" value="1"/>
</dbReference>